<dbReference type="GO" id="GO:0003676">
    <property type="term" value="F:nucleic acid binding"/>
    <property type="evidence" value="ECO:0007669"/>
    <property type="project" value="InterPro"/>
</dbReference>
<comment type="caution">
    <text evidence="3">The sequence shown here is derived from an EMBL/GenBank/DDBJ whole genome shotgun (WGS) entry which is preliminary data.</text>
</comment>
<dbReference type="PANTHER" id="PTHR47326:SF1">
    <property type="entry name" value="HTH PSQ-TYPE DOMAIN-CONTAINING PROTEIN"/>
    <property type="match status" value="1"/>
</dbReference>
<dbReference type="AlphaFoldDB" id="A0A2J7QYP9"/>
<dbReference type="InParanoid" id="A0A2J7QYP9"/>
<dbReference type="PANTHER" id="PTHR47326">
    <property type="entry name" value="TRANSPOSABLE ELEMENT TC3 TRANSPOSASE-LIKE PROTEIN"/>
    <property type="match status" value="1"/>
</dbReference>
<reference evidence="3 4" key="1">
    <citation type="submission" date="2017-12" db="EMBL/GenBank/DDBJ databases">
        <title>Hemimetabolous genomes reveal molecular basis of termite eusociality.</title>
        <authorList>
            <person name="Harrison M.C."/>
            <person name="Jongepier E."/>
            <person name="Robertson H.M."/>
            <person name="Arning N."/>
            <person name="Bitard-Feildel T."/>
            <person name="Chao H."/>
            <person name="Childers C.P."/>
            <person name="Dinh H."/>
            <person name="Doddapaneni H."/>
            <person name="Dugan S."/>
            <person name="Gowin J."/>
            <person name="Greiner C."/>
            <person name="Han Y."/>
            <person name="Hu H."/>
            <person name="Hughes D.S.T."/>
            <person name="Huylmans A.-K."/>
            <person name="Kemena C."/>
            <person name="Kremer L.P.M."/>
            <person name="Lee S.L."/>
            <person name="Lopez-Ezquerra A."/>
            <person name="Mallet L."/>
            <person name="Monroy-Kuhn J.M."/>
            <person name="Moser A."/>
            <person name="Murali S.C."/>
            <person name="Muzny D.M."/>
            <person name="Otani S."/>
            <person name="Piulachs M.-D."/>
            <person name="Poelchau M."/>
            <person name="Qu J."/>
            <person name="Schaub F."/>
            <person name="Wada-Katsumata A."/>
            <person name="Worley K.C."/>
            <person name="Xie Q."/>
            <person name="Ylla G."/>
            <person name="Poulsen M."/>
            <person name="Gibbs R.A."/>
            <person name="Schal C."/>
            <person name="Richards S."/>
            <person name="Belles X."/>
            <person name="Korb J."/>
            <person name="Bornberg-Bauer E."/>
        </authorList>
    </citation>
    <scope>NUCLEOTIDE SEQUENCE [LARGE SCALE GENOMIC DNA]</scope>
    <source>
        <tissue evidence="3">Whole body</tissue>
    </source>
</reference>
<dbReference type="Proteomes" id="UP000235965">
    <property type="component" value="Unassembled WGS sequence"/>
</dbReference>
<dbReference type="EMBL" id="NEVH01009084">
    <property type="protein sequence ID" value="PNF33704.1"/>
    <property type="molecule type" value="Genomic_DNA"/>
</dbReference>
<dbReference type="Pfam" id="PF16087">
    <property type="entry name" value="DUF4817"/>
    <property type="match status" value="1"/>
</dbReference>
<sequence>MVRYTLEQRVFLYETYVKHGSPTKCWQIFQSKFYDGRVPSRQTIHNLASKLRTTGLLIDKKQKHMVRVLTVEKLDRTGARLEHTPRKSSKPLAQETGVSNSSASKVTQLLKLRPFKTITFFSDEVLFYLQRYVNTKNNRYWSSQNPHLTREVPLHPVKVGVWRAVSARIVGPVFFNKTIDCERHLQVILGQFFLELTGEVRLYDWFLPLPTLHISMQAFSDAFGDRSISSDIWPARSPDLILVTFLLGFFEGQSLQQ</sequence>
<dbReference type="InterPro" id="IPR032135">
    <property type="entry name" value="DUF4817"/>
</dbReference>
<gene>
    <name evidence="3" type="ORF">B7P43_G11429</name>
</gene>
<keyword evidence="4" id="KW-1185">Reference proteome</keyword>
<accession>A0A2J7QYP9</accession>
<evidence type="ECO:0000313" key="4">
    <source>
        <dbReference type="Proteomes" id="UP000235965"/>
    </source>
</evidence>
<feature type="region of interest" description="Disordered" evidence="1">
    <location>
        <begin position="79"/>
        <end position="99"/>
    </location>
</feature>
<dbReference type="STRING" id="105785.A0A2J7QYP9"/>
<evidence type="ECO:0000256" key="1">
    <source>
        <dbReference type="SAM" id="MobiDB-lite"/>
    </source>
</evidence>
<proteinExistence type="predicted"/>
<dbReference type="OrthoDB" id="7975043at2759"/>
<dbReference type="Gene3D" id="3.30.420.10">
    <property type="entry name" value="Ribonuclease H-like superfamily/Ribonuclease H"/>
    <property type="match status" value="1"/>
</dbReference>
<name>A0A2J7QYP9_9NEOP</name>
<organism evidence="3 4">
    <name type="scientific">Cryptotermes secundus</name>
    <dbReference type="NCBI Taxonomy" id="105785"/>
    <lineage>
        <taxon>Eukaryota</taxon>
        <taxon>Metazoa</taxon>
        <taxon>Ecdysozoa</taxon>
        <taxon>Arthropoda</taxon>
        <taxon>Hexapoda</taxon>
        <taxon>Insecta</taxon>
        <taxon>Pterygota</taxon>
        <taxon>Neoptera</taxon>
        <taxon>Polyneoptera</taxon>
        <taxon>Dictyoptera</taxon>
        <taxon>Blattodea</taxon>
        <taxon>Blattoidea</taxon>
        <taxon>Termitoidae</taxon>
        <taxon>Kalotermitidae</taxon>
        <taxon>Cryptotermitinae</taxon>
        <taxon>Cryptotermes</taxon>
    </lineage>
</organism>
<evidence type="ECO:0000313" key="3">
    <source>
        <dbReference type="EMBL" id="PNF33704.1"/>
    </source>
</evidence>
<protein>
    <recommendedName>
        <fullName evidence="2">DUF4817 domain-containing protein</fullName>
    </recommendedName>
</protein>
<dbReference type="InterPro" id="IPR036397">
    <property type="entry name" value="RNaseH_sf"/>
</dbReference>
<evidence type="ECO:0000259" key="2">
    <source>
        <dbReference type="Pfam" id="PF16087"/>
    </source>
</evidence>
<feature type="domain" description="DUF4817" evidence="2">
    <location>
        <begin position="5"/>
        <end position="56"/>
    </location>
</feature>